<evidence type="ECO:0000256" key="4">
    <source>
        <dbReference type="ARBA" id="ARBA00022989"/>
    </source>
</evidence>
<keyword evidence="5 6" id="KW-0472">Membrane</keyword>
<evidence type="ECO:0000256" key="6">
    <source>
        <dbReference type="SAM" id="Phobius"/>
    </source>
</evidence>
<evidence type="ECO:0000313" key="8">
    <source>
        <dbReference type="EMBL" id="RWR21018.1"/>
    </source>
</evidence>
<comment type="subcellular location">
    <subcellularLocation>
        <location evidence="1">Cell membrane</location>
        <topology evidence="1">Multi-pass membrane protein</topology>
    </subcellularLocation>
</comment>
<evidence type="ECO:0000256" key="1">
    <source>
        <dbReference type="ARBA" id="ARBA00004651"/>
    </source>
</evidence>
<keyword evidence="4 6" id="KW-1133">Transmembrane helix</keyword>
<dbReference type="Proteomes" id="UP000285970">
    <property type="component" value="Unassembled WGS sequence"/>
</dbReference>
<dbReference type="PANTHER" id="PTHR35007">
    <property type="entry name" value="INTEGRAL MEMBRANE PROTEIN-RELATED"/>
    <property type="match status" value="1"/>
</dbReference>
<feature type="transmembrane region" description="Helical" evidence="6">
    <location>
        <begin position="130"/>
        <end position="148"/>
    </location>
</feature>
<name>A0A443JKE0_9MICO</name>
<gene>
    <name evidence="8" type="ORF">D8Y23_04710</name>
</gene>
<dbReference type="OrthoDB" id="3267562at2"/>
<dbReference type="AlphaFoldDB" id="A0A443JKE0"/>
<proteinExistence type="predicted"/>
<dbReference type="EMBL" id="RBZY01000012">
    <property type="protein sequence ID" value="RWR21018.1"/>
    <property type="molecule type" value="Genomic_DNA"/>
</dbReference>
<reference evidence="8 9" key="1">
    <citation type="journal article" date="2018" name="Front. Microbiol.">
        <title>Novel Insights Into Bacterial Dimethylsulfoniopropionate Catabolism in the East China Sea.</title>
        <authorList>
            <person name="Liu J."/>
            <person name="Liu J."/>
            <person name="Zhang S.H."/>
            <person name="Liang J."/>
            <person name="Lin H."/>
            <person name="Song D."/>
            <person name="Yang G.P."/>
            <person name="Todd J.D."/>
            <person name="Zhang X.H."/>
        </authorList>
    </citation>
    <scope>NUCLEOTIDE SEQUENCE [LARGE SCALE GENOMIC DNA]</scope>
    <source>
        <strain evidence="8 9">ZYFD042</strain>
    </source>
</reference>
<evidence type="ECO:0000313" key="9">
    <source>
        <dbReference type="Proteomes" id="UP000285970"/>
    </source>
</evidence>
<comment type="caution">
    <text evidence="8">The sequence shown here is derived from an EMBL/GenBank/DDBJ whole genome shotgun (WGS) entry which is preliminary data.</text>
</comment>
<evidence type="ECO:0000256" key="5">
    <source>
        <dbReference type="ARBA" id="ARBA00023136"/>
    </source>
</evidence>
<protein>
    <submittedName>
        <fullName evidence="8">Pilus assembly protein TadB</fullName>
    </submittedName>
</protein>
<evidence type="ECO:0000259" key="7">
    <source>
        <dbReference type="Pfam" id="PF00482"/>
    </source>
</evidence>
<evidence type="ECO:0000256" key="2">
    <source>
        <dbReference type="ARBA" id="ARBA00022475"/>
    </source>
</evidence>
<sequence>MRLAVLLSAGVAAPAAWRHLAHGGDPLLREAARAAENGGDVAAALRSGRGAWSDIAAAWAVAVAVGAPLADTLRSAIAALRDALEVRAEITVALAEPVATARLLTWLPLVGVPLGVVLGVDPIRAAGEPIGAGALAAGILLVGVSRAWTRRLARRARPADDLPGWYAELVAVALSSGASVERARTLAVEHHSRTTTARIPAGVDAALELSMRTGAPAVELLRGEAWLERQRARTDGRHRAARLSTRLLVPLGVCTLPAFLLLAVVPAVLGVVRSTVLPL</sequence>
<accession>A0A443JKE0</accession>
<evidence type="ECO:0000256" key="3">
    <source>
        <dbReference type="ARBA" id="ARBA00022692"/>
    </source>
</evidence>
<organism evidence="8 9">
    <name type="scientific">Microbacterium enclense</name>
    <dbReference type="NCBI Taxonomy" id="993073"/>
    <lineage>
        <taxon>Bacteria</taxon>
        <taxon>Bacillati</taxon>
        <taxon>Actinomycetota</taxon>
        <taxon>Actinomycetes</taxon>
        <taxon>Micrococcales</taxon>
        <taxon>Microbacteriaceae</taxon>
        <taxon>Microbacterium</taxon>
    </lineage>
</organism>
<feature type="transmembrane region" description="Helical" evidence="6">
    <location>
        <begin position="247"/>
        <end position="269"/>
    </location>
</feature>
<dbReference type="GO" id="GO:0005886">
    <property type="term" value="C:plasma membrane"/>
    <property type="evidence" value="ECO:0007669"/>
    <property type="project" value="UniProtKB-SubCell"/>
</dbReference>
<keyword evidence="3 6" id="KW-0812">Transmembrane</keyword>
<dbReference type="InterPro" id="IPR018076">
    <property type="entry name" value="T2SS_GspF_dom"/>
</dbReference>
<dbReference type="PANTHER" id="PTHR35007:SF4">
    <property type="entry name" value="CONSERVED TRANSMEMBRANE PROTEIN-RELATED"/>
    <property type="match status" value="1"/>
</dbReference>
<dbReference type="Pfam" id="PF00482">
    <property type="entry name" value="T2SSF"/>
    <property type="match status" value="1"/>
</dbReference>
<feature type="domain" description="Type II secretion system protein GspF" evidence="7">
    <location>
        <begin position="3"/>
        <end position="109"/>
    </location>
</feature>
<keyword evidence="2" id="KW-1003">Cell membrane</keyword>